<dbReference type="RefSeq" id="WP_200747999.1">
    <property type="nucleotide sequence ID" value="NZ_JAEOAH010000003.1"/>
</dbReference>
<proteinExistence type="inferred from homology"/>
<keyword evidence="3" id="KW-0731">Sigma factor</keyword>
<name>A0ABS1H3C5_9BACL</name>
<dbReference type="NCBIfam" id="TIGR02937">
    <property type="entry name" value="sigma70-ECF"/>
    <property type="match status" value="1"/>
</dbReference>
<dbReference type="InterPro" id="IPR014284">
    <property type="entry name" value="RNA_pol_sigma-70_dom"/>
</dbReference>
<evidence type="ECO:0000259" key="5">
    <source>
        <dbReference type="Pfam" id="PF04542"/>
    </source>
</evidence>
<dbReference type="InterPro" id="IPR039425">
    <property type="entry name" value="RNA_pol_sigma-70-like"/>
</dbReference>
<dbReference type="SUPFAM" id="SSF88946">
    <property type="entry name" value="Sigma2 domain of RNA polymerase sigma factors"/>
    <property type="match status" value="1"/>
</dbReference>
<accession>A0ABS1H3C5</accession>
<dbReference type="PANTHER" id="PTHR43133:SF62">
    <property type="entry name" value="RNA POLYMERASE SIGMA FACTOR SIGZ"/>
    <property type="match status" value="1"/>
</dbReference>
<dbReference type="InterPro" id="IPR013324">
    <property type="entry name" value="RNA_pol_sigma_r3/r4-like"/>
</dbReference>
<feature type="domain" description="RNA polymerase sigma-70 region 2" evidence="5">
    <location>
        <begin position="16"/>
        <end position="82"/>
    </location>
</feature>
<evidence type="ECO:0000256" key="1">
    <source>
        <dbReference type="ARBA" id="ARBA00010641"/>
    </source>
</evidence>
<dbReference type="InterPro" id="IPR036388">
    <property type="entry name" value="WH-like_DNA-bd_sf"/>
</dbReference>
<dbReference type="Gene3D" id="1.10.1740.10">
    <property type="match status" value="1"/>
</dbReference>
<reference evidence="7 8" key="1">
    <citation type="submission" date="2020-12" db="EMBL/GenBank/DDBJ databases">
        <title>YIM B01967 draft genome.</title>
        <authorList>
            <person name="Yan X."/>
        </authorList>
    </citation>
    <scope>NUCLEOTIDE SEQUENCE [LARGE SCALE GENOMIC DNA]</scope>
    <source>
        <strain evidence="7 8">YIM B01967</strain>
    </source>
</reference>
<dbReference type="PANTHER" id="PTHR43133">
    <property type="entry name" value="RNA POLYMERASE ECF-TYPE SIGMA FACTO"/>
    <property type="match status" value="1"/>
</dbReference>
<dbReference type="CDD" id="cd06171">
    <property type="entry name" value="Sigma70_r4"/>
    <property type="match status" value="1"/>
</dbReference>
<feature type="domain" description="RNA polymerase sigma factor 70 region 4 type 2" evidence="6">
    <location>
        <begin position="105"/>
        <end position="156"/>
    </location>
</feature>
<dbReference type="Gene3D" id="1.10.10.10">
    <property type="entry name" value="Winged helix-like DNA-binding domain superfamily/Winged helix DNA-binding domain"/>
    <property type="match status" value="1"/>
</dbReference>
<evidence type="ECO:0000256" key="2">
    <source>
        <dbReference type="ARBA" id="ARBA00023015"/>
    </source>
</evidence>
<keyword evidence="8" id="KW-1185">Reference proteome</keyword>
<keyword evidence="2" id="KW-0805">Transcription regulation</keyword>
<sequence>MIAYQNGNDEALETIYSLLRQPLYSFIFRYTRDEQLSIDIVQDTFVKLQRYRHHYDPKKGKLKAYLFQIAYRIMIVKLNRRKKLQSFLPFLTPITKEEFHHADRMTIQHAIVKLPEKQRGVILLFYYHDMSHEDIAEILEIPKGTVKSRLHNAIQNLKLELEDDFHEAQSFERGTSSPYEIR</sequence>
<protein>
    <submittedName>
        <fullName evidence="7">RNA polymerase sigma factor</fullName>
    </submittedName>
</protein>
<evidence type="ECO:0000313" key="8">
    <source>
        <dbReference type="Proteomes" id="UP000618943"/>
    </source>
</evidence>
<dbReference type="SUPFAM" id="SSF88659">
    <property type="entry name" value="Sigma3 and sigma4 domains of RNA polymerase sigma factors"/>
    <property type="match status" value="1"/>
</dbReference>
<dbReference type="Proteomes" id="UP000618943">
    <property type="component" value="Unassembled WGS sequence"/>
</dbReference>
<evidence type="ECO:0000256" key="3">
    <source>
        <dbReference type="ARBA" id="ARBA00023082"/>
    </source>
</evidence>
<evidence type="ECO:0000256" key="4">
    <source>
        <dbReference type="ARBA" id="ARBA00023163"/>
    </source>
</evidence>
<dbReference type="Pfam" id="PF08281">
    <property type="entry name" value="Sigma70_r4_2"/>
    <property type="match status" value="1"/>
</dbReference>
<organism evidence="7 8">
    <name type="scientific">Viridibacillus soli</name>
    <dbReference type="NCBI Taxonomy" id="2798301"/>
    <lineage>
        <taxon>Bacteria</taxon>
        <taxon>Bacillati</taxon>
        <taxon>Bacillota</taxon>
        <taxon>Bacilli</taxon>
        <taxon>Bacillales</taxon>
        <taxon>Caryophanaceae</taxon>
        <taxon>Viridibacillus</taxon>
    </lineage>
</organism>
<dbReference type="InterPro" id="IPR013325">
    <property type="entry name" value="RNA_pol_sigma_r2"/>
</dbReference>
<keyword evidence="4" id="KW-0804">Transcription</keyword>
<dbReference type="InterPro" id="IPR013249">
    <property type="entry name" value="RNA_pol_sigma70_r4_t2"/>
</dbReference>
<dbReference type="InterPro" id="IPR007627">
    <property type="entry name" value="RNA_pol_sigma70_r2"/>
</dbReference>
<comment type="similarity">
    <text evidence="1">Belongs to the sigma-70 factor family. ECF subfamily.</text>
</comment>
<gene>
    <name evidence="7" type="ORF">JFL43_03360</name>
</gene>
<evidence type="ECO:0000313" key="7">
    <source>
        <dbReference type="EMBL" id="MBK3493910.1"/>
    </source>
</evidence>
<dbReference type="EMBL" id="JAEOAH010000003">
    <property type="protein sequence ID" value="MBK3493910.1"/>
    <property type="molecule type" value="Genomic_DNA"/>
</dbReference>
<comment type="caution">
    <text evidence="7">The sequence shown here is derived from an EMBL/GenBank/DDBJ whole genome shotgun (WGS) entry which is preliminary data.</text>
</comment>
<evidence type="ECO:0000259" key="6">
    <source>
        <dbReference type="Pfam" id="PF08281"/>
    </source>
</evidence>
<dbReference type="Pfam" id="PF04542">
    <property type="entry name" value="Sigma70_r2"/>
    <property type="match status" value="1"/>
</dbReference>